<dbReference type="AlphaFoldDB" id="A0A5B1CC06"/>
<name>A0A5B1CC06_9BACT</name>
<evidence type="ECO:0000313" key="2">
    <source>
        <dbReference type="Proteomes" id="UP000322699"/>
    </source>
</evidence>
<sequence>MKRIHIAIPALVVLACLAAVRMRKTSLTYDAESIEILATGFTANGYEVQFAAPSDPAFFCPGVATTYEDGSSFFSFVRSRKDTKLDVDLPAYEAYSGSTAVCIPYPDNWRQDGWSVVIYNEDGGTISQAFKHPP</sequence>
<gene>
    <name evidence="1" type="ORF">LF1_55890</name>
</gene>
<proteinExistence type="predicted"/>
<protein>
    <submittedName>
        <fullName evidence="1">Uncharacterized protein</fullName>
    </submittedName>
</protein>
<evidence type="ECO:0000313" key="1">
    <source>
        <dbReference type="EMBL" id="KAA1257189.1"/>
    </source>
</evidence>
<reference evidence="1 2" key="1">
    <citation type="submission" date="2019-08" db="EMBL/GenBank/DDBJ databases">
        <title>Deep-cultivation of Planctomycetes and their phenomic and genomic characterization uncovers novel biology.</title>
        <authorList>
            <person name="Wiegand S."/>
            <person name="Jogler M."/>
            <person name="Boedeker C."/>
            <person name="Pinto D."/>
            <person name="Vollmers J."/>
            <person name="Rivas-Marin E."/>
            <person name="Kohn T."/>
            <person name="Peeters S.H."/>
            <person name="Heuer A."/>
            <person name="Rast P."/>
            <person name="Oberbeckmann S."/>
            <person name="Bunk B."/>
            <person name="Jeske O."/>
            <person name="Meyerdierks A."/>
            <person name="Storesund J.E."/>
            <person name="Kallscheuer N."/>
            <person name="Luecker S."/>
            <person name="Lage O.M."/>
            <person name="Pohl T."/>
            <person name="Merkel B.J."/>
            <person name="Hornburger P."/>
            <person name="Mueller R.-W."/>
            <person name="Bruemmer F."/>
            <person name="Labrenz M."/>
            <person name="Spormann A.M."/>
            <person name="Op Den Camp H."/>
            <person name="Overmann J."/>
            <person name="Amann R."/>
            <person name="Jetten M.S.M."/>
            <person name="Mascher T."/>
            <person name="Medema M.H."/>
            <person name="Devos D.P."/>
            <person name="Kaster A.-K."/>
            <person name="Ovreas L."/>
            <person name="Rohde M."/>
            <person name="Galperin M.Y."/>
            <person name="Jogler C."/>
        </authorList>
    </citation>
    <scope>NUCLEOTIDE SEQUENCE [LARGE SCALE GENOMIC DNA]</scope>
    <source>
        <strain evidence="1 2">LF1</strain>
    </source>
</reference>
<organism evidence="1 2">
    <name type="scientific">Rubripirellula obstinata</name>
    <dbReference type="NCBI Taxonomy" id="406547"/>
    <lineage>
        <taxon>Bacteria</taxon>
        <taxon>Pseudomonadati</taxon>
        <taxon>Planctomycetota</taxon>
        <taxon>Planctomycetia</taxon>
        <taxon>Pirellulales</taxon>
        <taxon>Pirellulaceae</taxon>
        <taxon>Rubripirellula</taxon>
    </lineage>
</organism>
<keyword evidence="2" id="KW-1185">Reference proteome</keyword>
<dbReference type="PROSITE" id="PS51257">
    <property type="entry name" value="PROKAR_LIPOPROTEIN"/>
    <property type="match status" value="1"/>
</dbReference>
<comment type="caution">
    <text evidence="1">The sequence shown here is derived from an EMBL/GenBank/DDBJ whole genome shotgun (WGS) entry which is preliminary data.</text>
</comment>
<dbReference type="RefSeq" id="WP_068266958.1">
    <property type="nucleotide sequence ID" value="NZ_LWSK01000141.1"/>
</dbReference>
<dbReference type="Proteomes" id="UP000322699">
    <property type="component" value="Unassembled WGS sequence"/>
</dbReference>
<dbReference type="EMBL" id="VRLW01000004">
    <property type="protein sequence ID" value="KAA1257189.1"/>
    <property type="molecule type" value="Genomic_DNA"/>
</dbReference>
<accession>A0A5B1CC06</accession>